<accession>A0ABM8S525</accession>
<dbReference type="PANTHER" id="PTHR43304">
    <property type="entry name" value="PHYTOCHROME-LIKE PROTEIN CPH1"/>
    <property type="match status" value="1"/>
</dbReference>
<evidence type="ECO:0000259" key="7">
    <source>
        <dbReference type="PROSITE" id="PS50109"/>
    </source>
</evidence>
<feature type="transmembrane region" description="Helical" evidence="6">
    <location>
        <begin position="25"/>
        <end position="48"/>
    </location>
</feature>
<keyword evidence="4" id="KW-0808">Transferase</keyword>
<comment type="caution">
    <text evidence="8">The sequence shown here is derived from an EMBL/GenBank/DDBJ whole genome shotgun (WGS) entry which is preliminary data.</text>
</comment>
<name>A0ABM8S525_9BACT</name>
<keyword evidence="3" id="KW-0597">Phosphoprotein</keyword>
<dbReference type="InterPro" id="IPR005467">
    <property type="entry name" value="His_kinase_dom"/>
</dbReference>
<dbReference type="PRINTS" id="PR00344">
    <property type="entry name" value="BCTRLSENSOR"/>
</dbReference>
<dbReference type="CDD" id="cd16921">
    <property type="entry name" value="HATPase_FilI-like"/>
    <property type="match status" value="1"/>
</dbReference>
<dbReference type="EC" id="2.7.13.3" evidence="2"/>
<feature type="domain" description="Histidine kinase" evidence="7">
    <location>
        <begin position="367"/>
        <end position="580"/>
    </location>
</feature>
<keyword evidence="5" id="KW-0418">Kinase</keyword>
<dbReference type="PANTHER" id="PTHR43304:SF1">
    <property type="entry name" value="PAC DOMAIN-CONTAINING PROTEIN"/>
    <property type="match status" value="1"/>
</dbReference>
<evidence type="ECO:0000256" key="5">
    <source>
        <dbReference type="ARBA" id="ARBA00022777"/>
    </source>
</evidence>
<dbReference type="InterPro" id="IPR004358">
    <property type="entry name" value="Sig_transdc_His_kin-like_C"/>
</dbReference>
<dbReference type="SMART" id="SM00388">
    <property type="entry name" value="HisKA"/>
    <property type="match status" value="1"/>
</dbReference>
<dbReference type="InterPro" id="IPR003594">
    <property type="entry name" value="HATPase_dom"/>
</dbReference>
<dbReference type="Gene3D" id="1.10.287.130">
    <property type="match status" value="1"/>
</dbReference>
<dbReference type="EMBL" id="CAJNBJ010000018">
    <property type="protein sequence ID" value="CAE6789033.1"/>
    <property type="molecule type" value="Genomic_DNA"/>
</dbReference>
<keyword evidence="6" id="KW-0472">Membrane</keyword>
<dbReference type="Pfam" id="PF00512">
    <property type="entry name" value="HisKA"/>
    <property type="match status" value="1"/>
</dbReference>
<dbReference type="Proteomes" id="UP000675880">
    <property type="component" value="Unassembled WGS sequence"/>
</dbReference>
<protein>
    <recommendedName>
        <fullName evidence="2">histidine kinase</fullName>
        <ecNumber evidence="2">2.7.13.3</ecNumber>
    </recommendedName>
</protein>
<evidence type="ECO:0000256" key="4">
    <source>
        <dbReference type="ARBA" id="ARBA00022679"/>
    </source>
</evidence>
<dbReference type="CDD" id="cd00082">
    <property type="entry name" value="HisKA"/>
    <property type="match status" value="1"/>
</dbReference>
<dbReference type="SUPFAM" id="SSF55874">
    <property type="entry name" value="ATPase domain of HSP90 chaperone/DNA topoisomerase II/histidine kinase"/>
    <property type="match status" value="1"/>
</dbReference>
<dbReference type="InterPro" id="IPR036890">
    <property type="entry name" value="HATPase_C_sf"/>
</dbReference>
<sequence>MSNRVNHMVSQADAPPHRSRWTGRILPILLVLCFLIATALGLYALSFLRSMLVMERGQELARNAAAVADTLDRILFERFGDIQLFANDGILRNGARDEQHRRLLHYKQLYWYYSWLGVADAEGHVIAATDSLAPASITALPPDALEFVRRTGTIYVDKVPSTAGPARQNAVGFMAPLYGPQGTFRGAVASYVPIENLKTIFDQEGRLRYGRDIYDWLLLTRDGVILSEKHLLNGTAGEPLKLDIPSVGKAAANRDQPGFVEETHHRRGDSVVTGYASTRGYHNFAGLDWIVLFRQTHEQVYAPVDRLLWTVGGVGLLVILPLTGFGIWVSWQLGRERNRLLLTQHTLEKSVTELGRSNADLQQFAYVASHDLQEPLRMVSSYTQLIAKRYRGKLDADADEFIGYAVDGATRMQKLIQDLLTYSRLSTMAREFEPAPMGAVLNCALDNMVNAVKESHAVITHDRLPTVRGDAQQLAHVFQNLLSNAIKFSGNAPPRIHISARREGEEWRFSVQDEGIGIDPQYAGRIFVIFQRLHTRAEYPGTGIGLAICKKIIERHGGHIWVESELGKGATFWFSIPDPAQAPSAVHHTREAALSE</sequence>
<evidence type="ECO:0000256" key="1">
    <source>
        <dbReference type="ARBA" id="ARBA00000085"/>
    </source>
</evidence>
<dbReference type="Gene3D" id="3.30.565.10">
    <property type="entry name" value="Histidine kinase-like ATPase, C-terminal domain"/>
    <property type="match status" value="1"/>
</dbReference>
<evidence type="ECO:0000313" key="8">
    <source>
        <dbReference type="EMBL" id="CAE6789033.1"/>
    </source>
</evidence>
<evidence type="ECO:0000256" key="3">
    <source>
        <dbReference type="ARBA" id="ARBA00022553"/>
    </source>
</evidence>
<dbReference type="CDD" id="cd18773">
    <property type="entry name" value="PDC1_HK_sensor"/>
    <property type="match status" value="1"/>
</dbReference>
<evidence type="ECO:0000256" key="6">
    <source>
        <dbReference type="SAM" id="Phobius"/>
    </source>
</evidence>
<evidence type="ECO:0000256" key="2">
    <source>
        <dbReference type="ARBA" id="ARBA00012438"/>
    </source>
</evidence>
<evidence type="ECO:0000313" key="9">
    <source>
        <dbReference type="Proteomes" id="UP000675880"/>
    </source>
</evidence>
<feature type="transmembrane region" description="Helical" evidence="6">
    <location>
        <begin position="307"/>
        <end position="331"/>
    </location>
</feature>
<dbReference type="SMART" id="SM00387">
    <property type="entry name" value="HATPase_c"/>
    <property type="match status" value="1"/>
</dbReference>
<dbReference type="Gene3D" id="3.30.450.20">
    <property type="entry name" value="PAS domain"/>
    <property type="match status" value="1"/>
</dbReference>
<keyword evidence="6" id="KW-1133">Transmembrane helix</keyword>
<dbReference type="PROSITE" id="PS50109">
    <property type="entry name" value="HIS_KIN"/>
    <property type="match status" value="1"/>
</dbReference>
<dbReference type="InterPro" id="IPR003661">
    <property type="entry name" value="HisK_dim/P_dom"/>
</dbReference>
<proteinExistence type="predicted"/>
<reference evidence="8 9" key="1">
    <citation type="submission" date="2021-02" db="EMBL/GenBank/DDBJ databases">
        <authorList>
            <person name="Han P."/>
        </authorList>
    </citation>
    <scope>NUCLEOTIDE SEQUENCE [LARGE SCALE GENOMIC DNA]</scope>
    <source>
        <strain evidence="8">Candidatus Nitrospira sp. ZN2</strain>
    </source>
</reference>
<organism evidence="8 9">
    <name type="scientific">Nitrospira defluvii</name>
    <dbReference type="NCBI Taxonomy" id="330214"/>
    <lineage>
        <taxon>Bacteria</taxon>
        <taxon>Pseudomonadati</taxon>
        <taxon>Nitrospirota</taxon>
        <taxon>Nitrospiria</taxon>
        <taxon>Nitrospirales</taxon>
        <taxon>Nitrospiraceae</taxon>
        <taxon>Nitrospira</taxon>
    </lineage>
</organism>
<dbReference type="InterPro" id="IPR036097">
    <property type="entry name" value="HisK_dim/P_sf"/>
</dbReference>
<keyword evidence="9" id="KW-1185">Reference proteome</keyword>
<keyword evidence="6" id="KW-0812">Transmembrane</keyword>
<comment type="catalytic activity">
    <reaction evidence="1">
        <text>ATP + protein L-histidine = ADP + protein N-phospho-L-histidine.</text>
        <dbReference type="EC" id="2.7.13.3"/>
    </reaction>
</comment>
<dbReference type="Pfam" id="PF02518">
    <property type="entry name" value="HATPase_c"/>
    <property type="match status" value="1"/>
</dbReference>
<gene>
    <name evidence="8" type="ORF">NSPZN2_50252</name>
</gene>
<dbReference type="SUPFAM" id="SSF47384">
    <property type="entry name" value="Homodimeric domain of signal transducing histidine kinase"/>
    <property type="match status" value="1"/>
</dbReference>
<dbReference type="InterPro" id="IPR052162">
    <property type="entry name" value="Sensor_kinase/Photoreceptor"/>
</dbReference>